<keyword evidence="3" id="KW-1185">Reference proteome</keyword>
<feature type="transmembrane region" description="Helical" evidence="1">
    <location>
        <begin position="38"/>
        <end position="62"/>
    </location>
</feature>
<keyword evidence="2" id="KW-0614">Plasmid</keyword>
<keyword evidence="1" id="KW-1133">Transmembrane helix</keyword>
<dbReference type="AlphaFoldDB" id="A0A0B4XDH3"/>
<keyword evidence="1" id="KW-0472">Membrane</keyword>
<dbReference type="HOGENOM" id="CLU_2882826_0_0_5"/>
<sequence>MDLRAGRRESRQLSCKLRRSSSLKAFFTPPSTPAGFEYHLQFGFVYILDVFAQVASLIIGIFL</sequence>
<geneLocation type="plasmid" evidence="2 3">
    <name>pRgalR602c</name>
</geneLocation>
<reference evidence="2 3" key="1">
    <citation type="submission" date="2013-11" db="EMBL/GenBank/DDBJ databases">
        <title>Complete genome sequence of Rhizobium gallicum bv. gallicum R602.</title>
        <authorList>
            <person name="Bustos P."/>
            <person name="Santamaria R.I."/>
            <person name="Lozano L."/>
            <person name="Acosta J.L."/>
            <person name="Ormeno-Orrillo E."/>
            <person name="Rogel M.A."/>
            <person name="Romero D."/>
            <person name="Cevallos M.A."/>
            <person name="Martinez-Romero E."/>
            <person name="Gonzalez V."/>
        </authorList>
    </citation>
    <scope>NUCLEOTIDE SEQUENCE [LARGE SCALE GENOMIC DNA]</scope>
    <source>
        <strain evidence="2 3">R602</strain>
        <plasmid evidence="2 3">pRgalR602c</plasmid>
    </source>
</reference>
<dbReference type="Proteomes" id="UP000031368">
    <property type="component" value="Plasmid pRgalR602c"/>
</dbReference>
<evidence type="ECO:0000313" key="3">
    <source>
        <dbReference type="Proteomes" id="UP000031368"/>
    </source>
</evidence>
<dbReference type="EMBL" id="CP006880">
    <property type="protein sequence ID" value="AJD45141.1"/>
    <property type="molecule type" value="Genomic_DNA"/>
</dbReference>
<name>A0A0B4XDH3_9HYPH</name>
<keyword evidence="1" id="KW-0812">Transmembrane</keyword>
<dbReference type="KEGG" id="rga:RGR602_PC01110"/>
<evidence type="ECO:0000313" key="2">
    <source>
        <dbReference type="EMBL" id="AJD45141.1"/>
    </source>
</evidence>
<protein>
    <submittedName>
        <fullName evidence="2">Uncharacterized protein</fullName>
    </submittedName>
</protein>
<evidence type="ECO:0000256" key="1">
    <source>
        <dbReference type="SAM" id="Phobius"/>
    </source>
</evidence>
<proteinExistence type="predicted"/>
<organism evidence="2 3">
    <name type="scientific">Rhizobium gallicum bv. gallicum R602sp</name>
    <dbReference type="NCBI Taxonomy" id="1041138"/>
    <lineage>
        <taxon>Bacteria</taxon>
        <taxon>Pseudomonadati</taxon>
        <taxon>Pseudomonadota</taxon>
        <taxon>Alphaproteobacteria</taxon>
        <taxon>Hyphomicrobiales</taxon>
        <taxon>Rhizobiaceae</taxon>
        <taxon>Rhizobium/Agrobacterium group</taxon>
        <taxon>Rhizobium</taxon>
    </lineage>
</organism>
<accession>A0A0B4XDH3</accession>
<gene>
    <name evidence="2" type="ORF">RGR602_PC01110</name>
</gene>